<keyword evidence="2" id="KW-1133">Transmembrane helix</keyword>
<protein>
    <recommendedName>
        <fullName evidence="5">Anaphase-promoting complex subunit 1</fullName>
    </recommendedName>
</protein>
<keyword evidence="2" id="KW-0812">Transmembrane</keyword>
<dbReference type="AlphaFoldDB" id="X6NM28"/>
<keyword evidence="4" id="KW-1185">Reference proteome</keyword>
<proteinExistence type="predicted"/>
<evidence type="ECO:0000256" key="1">
    <source>
        <dbReference type="SAM" id="MobiDB-lite"/>
    </source>
</evidence>
<organism evidence="3 4">
    <name type="scientific">Reticulomyxa filosa</name>
    <dbReference type="NCBI Taxonomy" id="46433"/>
    <lineage>
        <taxon>Eukaryota</taxon>
        <taxon>Sar</taxon>
        <taxon>Rhizaria</taxon>
        <taxon>Retaria</taxon>
        <taxon>Foraminifera</taxon>
        <taxon>Monothalamids</taxon>
        <taxon>Reticulomyxidae</taxon>
        <taxon>Reticulomyxa</taxon>
    </lineage>
</organism>
<evidence type="ECO:0000313" key="4">
    <source>
        <dbReference type="Proteomes" id="UP000023152"/>
    </source>
</evidence>
<evidence type="ECO:0000313" key="3">
    <source>
        <dbReference type="EMBL" id="ETO26963.1"/>
    </source>
</evidence>
<feature type="transmembrane region" description="Helical" evidence="2">
    <location>
        <begin position="12"/>
        <end position="39"/>
    </location>
</feature>
<evidence type="ECO:0000256" key="2">
    <source>
        <dbReference type="SAM" id="Phobius"/>
    </source>
</evidence>
<name>X6NM28_RETFI</name>
<keyword evidence="2" id="KW-0472">Membrane</keyword>
<evidence type="ECO:0008006" key="5">
    <source>
        <dbReference type="Google" id="ProtNLM"/>
    </source>
</evidence>
<gene>
    <name evidence="3" type="ORF">RFI_10170</name>
</gene>
<comment type="caution">
    <text evidence="3">The sequence shown here is derived from an EMBL/GenBank/DDBJ whole genome shotgun (WGS) entry which is preliminary data.</text>
</comment>
<reference evidence="3 4" key="1">
    <citation type="journal article" date="2013" name="Curr. Biol.">
        <title>The Genome of the Foraminiferan Reticulomyxa filosa.</title>
        <authorList>
            <person name="Glockner G."/>
            <person name="Hulsmann N."/>
            <person name="Schleicher M."/>
            <person name="Noegel A.A."/>
            <person name="Eichinger L."/>
            <person name="Gallinger C."/>
            <person name="Pawlowski J."/>
            <person name="Sierra R."/>
            <person name="Euteneuer U."/>
            <person name="Pillet L."/>
            <person name="Moustafa A."/>
            <person name="Platzer M."/>
            <person name="Groth M."/>
            <person name="Szafranski K."/>
            <person name="Schliwa M."/>
        </authorList>
    </citation>
    <scope>NUCLEOTIDE SEQUENCE [LARGE SCALE GENOMIC DNA]</scope>
</reference>
<dbReference type="Proteomes" id="UP000023152">
    <property type="component" value="Unassembled WGS sequence"/>
</dbReference>
<sequence length="280" mass="32115">MKAQVLHLQDKTFEFGCFFFTLLKYVCSFSFSVRLVLWLKYNSSEKCHIMNEFSNETSQEEYLVINNRQVIWRIGNRTIKSFSLPEHSWYESESEQPSLGQQHNQTSKHFDVPMMHKCATIFQTDIPIHSHKSTNAKNNGASNIFIQGMWSLVFVAKRVIDIIACQSGDVHEMSLPCVAKRMWTLPEGILIESEHPPKVRSAPEAVSQDRDNDSDNDNGNGNDIMDPTLFSLLHPLEDLRPVALHMLKHVVHPHSLPTRIDSTPPFQTVSSLHVYCYCLL</sequence>
<feature type="region of interest" description="Disordered" evidence="1">
    <location>
        <begin position="194"/>
        <end position="221"/>
    </location>
</feature>
<accession>X6NM28</accession>
<dbReference type="EMBL" id="ASPP01007543">
    <property type="protein sequence ID" value="ETO26963.1"/>
    <property type="molecule type" value="Genomic_DNA"/>
</dbReference>